<dbReference type="HAMAP" id="MF_00099">
    <property type="entry name" value="CheB_chemtxs"/>
    <property type="match status" value="1"/>
</dbReference>
<accession>A0ABQ2QY35</accession>
<dbReference type="InterPro" id="IPR035909">
    <property type="entry name" value="CheB_C"/>
</dbReference>
<keyword evidence="2 4" id="KW-0378">Hydrolase</keyword>
<dbReference type="NCBIfam" id="NF001965">
    <property type="entry name" value="PRK00742.1"/>
    <property type="match status" value="1"/>
</dbReference>
<dbReference type="Pfam" id="PF00072">
    <property type="entry name" value="Response_reg"/>
    <property type="match status" value="1"/>
</dbReference>
<organism evidence="10 11">
    <name type="scientific">Shewanella ulleungensis</name>
    <dbReference type="NCBI Taxonomy" id="2282699"/>
    <lineage>
        <taxon>Bacteria</taxon>
        <taxon>Pseudomonadati</taxon>
        <taxon>Pseudomonadota</taxon>
        <taxon>Gammaproteobacteria</taxon>
        <taxon>Alteromonadales</taxon>
        <taxon>Shewanellaceae</taxon>
        <taxon>Shewanella</taxon>
    </lineage>
</organism>
<dbReference type="SUPFAM" id="SSF52738">
    <property type="entry name" value="Methylesterase CheB, C-terminal domain"/>
    <property type="match status" value="1"/>
</dbReference>
<protein>
    <recommendedName>
        <fullName evidence="4">Protein-glutamate methylesterase/protein-glutamine glutaminase</fullName>
        <ecNumber evidence="4">3.1.1.61</ecNumber>
        <ecNumber evidence="4">3.5.1.44</ecNumber>
    </recommendedName>
</protein>
<dbReference type="InterPro" id="IPR011006">
    <property type="entry name" value="CheY-like_superfamily"/>
</dbReference>
<feature type="domain" description="Response regulatory" evidence="8">
    <location>
        <begin position="4"/>
        <end position="121"/>
    </location>
</feature>
<feature type="compositionally biased region" description="Low complexity" evidence="7">
    <location>
        <begin position="137"/>
        <end position="148"/>
    </location>
</feature>
<name>A0ABQ2QY35_9GAMM</name>
<keyword evidence="1 4" id="KW-0145">Chemotaxis</keyword>
<feature type="active site" evidence="4 5">
    <location>
        <position position="254"/>
    </location>
</feature>
<dbReference type="Proteomes" id="UP000654004">
    <property type="component" value="Unassembled WGS sequence"/>
</dbReference>
<evidence type="ECO:0000256" key="2">
    <source>
        <dbReference type="ARBA" id="ARBA00022801"/>
    </source>
</evidence>
<sequence length="408" mass="43163">MAIKVLVVDDSSFFRRRVSEIVNQDPDLEVVAVAVNGREAVDMAAKLKPQVITMDIEMPVMDGISAVREIMANNPTPILMFSSLTHDGAKATLDALEAGALDFLPKRFEDIATNKDDAISLLQQRIKALGRRRMYRPSTLSTPSSLSTNTVEPRRSASLSESSLRATSRPLGSRLNSVTPTTSSSPLSSRGGLTSASSERQSTPVATSTSTIRASGKQYKVLLIGTSTGGPVALQKVLTAFPANYPHPIVLIQHMPAAFTPAFAARLNSLCKIEVKEAQNGDVMRSGCAYLAPGGMQLMLERAGMTARLKVLAGNADMNYKPSVDITFASASKAYGGDVLAVVLTGMGADGREGARMLKSAGATIWAQDEASCVVYGMPQAVASTGIAVHSIALDNMADAILKETSRG</sequence>
<dbReference type="CDD" id="cd17541">
    <property type="entry name" value="REC_CheB-like"/>
    <property type="match status" value="1"/>
</dbReference>
<dbReference type="PANTHER" id="PTHR42872">
    <property type="entry name" value="PROTEIN-GLUTAMATE METHYLESTERASE/PROTEIN-GLUTAMINE GLUTAMINASE"/>
    <property type="match status" value="1"/>
</dbReference>
<gene>
    <name evidence="10" type="primary">cheB1</name>
    <name evidence="4" type="synonym">cheB</name>
    <name evidence="10" type="ORF">GCM10009410_36910</name>
</gene>
<dbReference type="InterPro" id="IPR001789">
    <property type="entry name" value="Sig_transdc_resp-reg_receiver"/>
</dbReference>
<feature type="active site" evidence="4 5">
    <location>
        <position position="350"/>
    </location>
</feature>
<feature type="active site" evidence="4 5">
    <location>
        <position position="227"/>
    </location>
</feature>
<comment type="subcellular location">
    <subcellularLocation>
        <location evidence="4">Cytoplasm</location>
    </subcellularLocation>
</comment>
<evidence type="ECO:0000313" key="11">
    <source>
        <dbReference type="Proteomes" id="UP000654004"/>
    </source>
</evidence>
<evidence type="ECO:0000313" key="10">
    <source>
        <dbReference type="EMBL" id="GGP99725.1"/>
    </source>
</evidence>
<comment type="catalytic activity">
    <reaction evidence="4">
        <text>L-glutaminyl-[protein] + H2O = L-glutamyl-[protein] + NH4(+)</text>
        <dbReference type="Rhea" id="RHEA:16441"/>
        <dbReference type="Rhea" id="RHEA-COMP:10207"/>
        <dbReference type="Rhea" id="RHEA-COMP:10208"/>
        <dbReference type="ChEBI" id="CHEBI:15377"/>
        <dbReference type="ChEBI" id="CHEBI:28938"/>
        <dbReference type="ChEBI" id="CHEBI:29973"/>
        <dbReference type="ChEBI" id="CHEBI:30011"/>
        <dbReference type="EC" id="3.5.1.44"/>
    </reaction>
</comment>
<reference evidence="11" key="1">
    <citation type="journal article" date="2019" name="Int. J. Syst. Evol. Microbiol.">
        <title>The Global Catalogue of Microorganisms (GCM) 10K type strain sequencing project: providing services to taxonomists for standard genome sequencing and annotation.</title>
        <authorList>
            <consortium name="The Broad Institute Genomics Platform"/>
            <consortium name="The Broad Institute Genome Sequencing Center for Infectious Disease"/>
            <person name="Wu L."/>
            <person name="Ma J."/>
        </authorList>
    </citation>
    <scope>NUCLEOTIDE SEQUENCE [LARGE SCALE GENOMIC DNA]</scope>
    <source>
        <strain evidence="11">JCM 32305</strain>
    </source>
</reference>
<evidence type="ECO:0000256" key="4">
    <source>
        <dbReference type="HAMAP-Rule" id="MF_00099"/>
    </source>
</evidence>
<comment type="caution">
    <text evidence="10">The sequence shown here is derived from an EMBL/GenBank/DDBJ whole genome shotgun (WGS) entry which is preliminary data.</text>
</comment>
<dbReference type="PANTHER" id="PTHR42872:SF3">
    <property type="entry name" value="PROTEIN-GLUTAMATE METHYLESTERASE_PROTEIN-GLUTAMINE GLUTAMINASE 1"/>
    <property type="match status" value="1"/>
</dbReference>
<keyword evidence="4" id="KW-0963">Cytoplasm</keyword>
<keyword evidence="4 6" id="KW-0597">Phosphoprotein</keyword>
<dbReference type="EC" id="3.1.1.61" evidence="4"/>
<dbReference type="EC" id="3.5.1.44" evidence="4"/>
<dbReference type="PROSITE" id="PS50122">
    <property type="entry name" value="CHEB"/>
    <property type="match status" value="1"/>
</dbReference>
<evidence type="ECO:0000256" key="1">
    <source>
        <dbReference type="ARBA" id="ARBA00022500"/>
    </source>
</evidence>
<evidence type="ECO:0000256" key="3">
    <source>
        <dbReference type="ARBA" id="ARBA00048267"/>
    </source>
</evidence>
<dbReference type="PROSITE" id="PS50110">
    <property type="entry name" value="RESPONSE_REGULATORY"/>
    <property type="match status" value="1"/>
</dbReference>
<dbReference type="SMART" id="SM00448">
    <property type="entry name" value="REC"/>
    <property type="match status" value="1"/>
</dbReference>
<dbReference type="Pfam" id="PF01339">
    <property type="entry name" value="CheB_methylest"/>
    <property type="match status" value="1"/>
</dbReference>
<dbReference type="EMBL" id="BMQW01000014">
    <property type="protein sequence ID" value="GGP99725.1"/>
    <property type="molecule type" value="Genomic_DNA"/>
</dbReference>
<evidence type="ECO:0000259" key="8">
    <source>
        <dbReference type="PROSITE" id="PS50110"/>
    </source>
</evidence>
<dbReference type="CDD" id="cd16432">
    <property type="entry name" value="CheB_Rec"/>
    <property type="match status" value="1"/>
</dbReference>
<comment type="similarity">
    <text evidence="4">Belongs to the CheB family.</text>
</comment>
<feature type="compositionally biased region" description="Polar residues" evidence="7">
    <location>
        <begin position="196"/>
        <end position="210"/>
    </location>
</feature>
<evidence type="ECO:0000259" key="9">
    <source>
        <dbReference type="PROSITE" id="PS50122"/>
    </source>
</evidence>
<comment type="domain">
    <text evidence="4">Contains a C-terminal catalytic domain, and an N-terminal region which modulates catalytic activity.</text>
</comment>
<evidence type="ECO:0000256" key="7">
    <source>
        <dbReference type="SAM" id="MobiDB-lite"/>
    </source>
</evidence>
<dbReference type="InterPro" id="IPR008248">
    <property type="entry name" value="CheB-like"/>
</dbReference>
<comment type="function">
    <text evidence="4">Involved in chemotaxis. Part of a chemotaxis signal transduction system that modulates chemotaxis in response to various stimuli. Catalyzes the demethylation of specific methylglutamate residues introduced into the chemoreceptors (methyl-accepting chemotaxis proteins or MCP) by CheR. Also mediates the irreversible deamidation of specific glutamine residues to glutamic acid.</text>
</comment>
<comment type="PTM">
    <text evidence="4">Phosphorylated by CheA. Phosphorylation of the N-terminal regulatory domain activates the methylesterase activity.</text>
</comment>
<dbReference type="Gene3D" id="3.40.50.180">
    <property type="entry name" value="Methylesterase CheB, C-terminal domain"/>
    <property type="match status" value="1"/>
</dbReference>
<feature type="compositionally biased region" description="Low complexity" evidence="7">
    <location>
        <begin position="177"/>
        <end position="195"/>
    </location>
</feature>
<dbReference type="SUPFAM" id="SSF52172">
    <property type="entry name" value="CheY-like"/>
    <property type="match status" value="1"/>
</dbReference>
<evidence type="ECO:0000256" key="5">
    <source>
        <dbReference type="PROSITE-ProRule" id="PRU00050"/>
    </source>
</evidence>
<feature type="compositionally biased region" description="Low complexity" evidence="7">
    <location>
        <begin position="156"/>
        <end position="169"/>
    </location>
</feature>
<keyword evidence="11" id="KW-1185">Reference proteome</keyword>
<feature type="region of interest" description="Disordered" evidence="7">
    <location>
        <begin position="133"/>
        <end position="210"/>
    </location>
</feature>
<feature type="modified residue" description="4-aspartylphosphate" evidence="4 6">
    <location>
        <position position="55"/>
    </location>
</feature>
<comment type="catalytic activity">
    <reaction evidence="3 4">
        <text>[protein]-L-glutamate 5-O-methyl ester + H2O = L-glutamyl-[protein] + methanol + H(+)</text>
        <dbReference type="Rhea" id="RHEA:23236"/>
        <dbReference type="Rhea" id="RHEA-COMP:10208"/>
        <dbReference type="Rhea" id="RHEA-COMP:10311"/>
        <dbReference type="ChEBI" id="CHEBI:15377"/>
        <dbReference type="ChEBI" id="CHEBI:15378"/>
        <dbReference type="ChEBI" id="CHEBI:17790"/>
        <dbReference type="ChEBI" id="CHEBI:29973"/>
        <dbReference type="ChEBI" id="CHEBI:82795"/>
        <dbReference type="EC" id="3.1.1.61"/>
    </reaction>
</comment>
<dbReference type="RefSeq" id="WP_188958880.1">
    <property type="nucleotide sequence ID" value="NZ_BMQW01000014.1"/>
</dbReference>
<feature type="domain" description="CheB-type methylesterase" evidence="9">
    <location>
        <begin position="215"/>
        <end position="408"/>
    </location>
</feature>
<evidence type="ECO:0000256" key="6">
    <source>
        <dbReference type="PROSITE-ProRule" id="PRU00169"/>
    </source>
</evidence>
<dbReference type="PIRSF" id="PIRSF000876">
    <property type="entry name" value="RR_chemtxs_CheB"/>
    <property type="match status" value="1"/>
</dbReference>
<dbReference type="Gene3D" id="3.40.50.2300">
    <property type="match status" value="1"/>
</dbReference>
<proteinExistence type="inferred from homology"/>
<dbReference type="InterPro" id="IPR000673">
    <property type="entry name" value="Sig_transdc_resp-reg_Me-estase"/>
</dbReference>